<feature type="domain" description="Retrotransposon gag" evidence="2">
    <location>
        <begin position="150"/>
        <end position="246"/>
    </location>
</feature>
<comment type="caution">
    <text evidence="3">The sequence shown here is derived from an EMBL/GenBank/DDBJ whole genome shotgun (WGS) entry which is preliminary data.</text>
</comment>
<dbReference type="GO" id="GO:0003964">
    <property type="term" value="F:RNA-directed DNA polymerase activity"/>
    <property type="evidence" value="ECO:0007669"/>
    <property type="project" value="UniProtKB-KW"/>
</dbReference>
<sequence>MILPRGTDGRAGSGGGKTRGRSGDQGDGRIDGQGGQVGGQGSEVNDGVNGVPDFSTIIAPQLQNLLPTIVAQVGDQGRGQGNGRNENNDAVNDNIQGDVSRGCTYKEFLACNPKKYDGKGGAIVYTLWIEKMESVRDMSGCRDNQKVKYTASLFVGKALTWWNSQIHTRGREATVGMSLEDFKILTRDEFCPSNEMQKLETELWNHVMVGAGHAAYTDRFHELTRLVPHLVTPESKRIERYVYGLDPQIQGMVAVTEPKIIQKAVQIAGTLTNEARNGLVV</sequence>
<dbReference type="InterPro" id="IPR005162">
    <property type="entry name" value="Retrotrans_gag_dom"/>
</dbReference>
<keyword evidence="4" id="KW-1185">Reference proteome</keyword>
<dbReference type="EMBL" id="BQNB010010086">
    <property type="protein sequence ID" value="GJS72539.1"/>
    <property type="molecule type" value="Genomic_DNA"/>
</dbReference>
<feature type="region of interest" description="Disordered" evidence="1">
    <location>
        <begin position="1"/>
        <end position="49"/>
    </location>
</feature>
<protein>
    <submittedName>
        <fullName evidence="3">Reverse transcriptase domain-containing protein</fullName>
    </submittedName>
</protein>
<keyword evidence="3" id="KW-0808">Transferase</keyword>
<dbReference type="Proteomes" id="UP001151760">
    <property type="component" value="Unassembled WGS sequence"/>
</dbReference>
<keyword evidence="3" id="KW-0548">Nucleotidyltransferase</keyword>
<proteinExistence type="predicted"/>
<feature type="compositionally biased region" description="Basic and acidic residues" evidence="1">
    <location>
        <begin position="21"/>
        <end position="30"/>
    </location>
</feature>
<evidence type="ECO:0000259" key="2">
    <source>
        <dbReference type="Pfam" id="PF03732"/>
    </source>
</evidence>
<reference evidence="3" key="2">
    <citation type="submission" date="2022-01" db="EMBL/GenBank/DDBJ databases">
        <authorList>
            <person name="Yamashiro T."/>
            <person name="Shiraishi A."/>
            <person name="Satake H."/>
            <person name="Nakayama K."/>
        </authorList>
    </citation>
    <scope>NUCLEOTIDE SEQUENCE</scope>
</reference>
<feature type="compositionally biased region" description="Gly residues" evidence="1">
    <location>
        <begin position="31"/>
        <end position="41"/>
    </location>
</feature>
<name>A0ABQ4Y4G6_9ASTR</name>
<organism evidence="3 4">
    <name type="scientific">Tanacetum coccineum</name>
    <dbReference type="NCBI Taxonomy" id="301880"/>
    <lineage>
        <taxon>Eukaryota</taxon>
        <taxon>Viridiplantae</taxon>
        <taxon>Streptophyta</taxon>
        <taxon>Embryophyta</taxon>
        <taxon>Tracheophyta</taxon>
        <taxon>Spermatophyta</taxon>
        <taxon>Magnoliopsida</taxon>
        <taxon>eudicotyledons</taxon>
        <taxon>Gunneridae</taxon>
        <taxon>Pentapetalae</taxon>
        <taxon>asterids</taxon>
        <taxon>campanulids</taxon>
        <taxon>Asterales</taxon>
        <taxon>Asteraceae</taxon>
        <taxon>Asteroideae</taxon>
        <taxon>Anthemideae</taxon>
        <taxon>Anthemidinae</taxon>
        <taxon>Tanacetum</taxon>
    </lineage>
</organism>
<evidence type="ECO:0000313" key="4">
    <source>
        <dbReference type="Proteomes" id="UP001151760"/>
    </source>
</evidence>
<accession>A0ABQ4Y4G6</accession>
<evidence type="ECO:0000313" key="3">
    <source>
        <dbReference type="EMBL" id="GJS72539.1"/>
    </source>
</evidence>
<gene>
    <name evidence="3" type="ORF">Tco_0705380</name>
</gene>
<reference evidence="3" key="1">
    <citation type="journal article" date="2022" name="Int. J. Mol. Sci.">
        <title>Draft Genome of Tanacetum Coccineum: Genomic Comparison of Closely Related Tanacetum-Family Plants.</title>
        <authorList>
            <person name="Yamashiro T."/>
            <person name="Shiraishi A."/>
            <person name="Nakayama K."/>
            <person name="Satake H."/>
        </authorList>
    </citation>
    <scope>NUCLEOTIDE SEQUENCE</scope>
</reference>
<evidence type="ECO:0000256" key="1">
    <source>
        <dbReference type="SAM" id="MobiDB-lite"/>
    </source>
</evidence>
<dbReference type="Pfam" id="PF03732">
    <property type="entry name" value="Retrotrans_gag"/>
    <property type="match status" value="1"/>
</dbReference>
<feature type="region of interest" description="Disordered" evidence="1">
    <location>
        <begin position="74"/>
        <end position="95"/>
    </location>
</feature>
<keyword evidence="3" id="KW-0695">RNA-directed DNA polymerase</keyword>